<protein>
    <submittedName>
        <fullName evidence="1">Glycerophosphodiester phosphodiesterase</fullName>
    </submittedName>
</protein>
<name>A0AC61RLQ6_9BACT</name>
<evidence type="ECO:0000313" key="1">
    <source>
        <dbReference type="EMBL" id="TGY78744.1"/>
    </source>
</evidence>
<comment type="caution">
    <text evidence="1">The sequence shown here is derived from an EMBL/GenBank/DDBJ whole genome shotgun (WGS) entry which is preliminary data.</text>
</comment>
<proteinExistence type="predicted"/>
<dbReference type="EMBL" id="SRYB01000011">
    <property type="protein sequence ID" value="TGY78744.1"/>
    <property type="molecule type" value="Genomic_DNA"/>
</dbReference>
<reference evidence="1" key="1">
    <citation type="submission" date="2019-04" db="EMBL/GenBank/DDBJ databases">
        <title>Microbes associate with the intestines of laboratory mice.</title>
        <authorList>
            <person name="Navarre W."/>
            <person name="Wong E."/>
            <person name="Huang K."/>
            <person name="Tropini C."/>
            <person name="Ng K."/>
            <person name="Yu B."/>
        </authorList>
    </citation>
    <scope>NUCLEOTIDE SEQUENCE</scope>
    <source>
        <strain evidence="1">NM04_E33</strain>
    </source>
</reference>
<dbReference type="Proteomes" id="UP000306319">
    <property type="component" value="Unassembled WGS sequence"/>
</dbReference>
<gene>
    <name evidence="1" type="ORF">E5331_09225</name>
</gene>
<sequence length="262" mass="29270">MNLRKYCLSVVFLSVLNLLPGAVAVNAQERTKVIAHRGYWQTAGSAQNSIRALVKADSIGCYGSEFDVWMTGDGVLVVNHDPNINGVRIQTSAASEVMPQGLSNGERIPTLHSYLDRAGKLNTRIILEMKEHDDKRREELVVKDIVAMVDARGLNDRVEYITFSKEGLHNFIKYAPKGTPVYYLSGDMTPQQLKEAGAAGLDYYIGTMRKHPEWFKEAHRLGLKVNVWTVNSAEDMRWCIGQGADFITTNAPELLQSEISKQ</sequence>
<organism evidence="1 2">
    <name type="scientific">Lepagella muris</name>
    <dbReference type="NCBI Taxonomy" id="3032870"/>
    <lineage>
        <taxon>Bacteria</taxon>
        <taxon>Pseudomonadati</taxon>
        <taxon>Bacteroidota</taxon>
        <taxon>Bacteroidia</taxon>
        <taxon>Bacteroidales</taxon>
        <taxon>Muribaculaceae</taxon>
        <taxon>Lepagella</taxon>
    </lineage>
</organism>
<keyword evidence="2" id="KW-1185">Reference proteome</keyword>
<accession>A0AC61RLQ6</accession>
<evidence type="ECO:0000313" key="2">
    <source>
        <dbReference type="Proteomes" id="UP000306319"/>
    </source>
</evidence>